<dbReference type="Proteomes" id="UP000250123">
    <property type="component" value="Chromosome SHEWBE"/>
</dbReference>
<dbReference type="SUPFAM" id="SSF56935">
    <property type="entry name" value="Porins"/>
    <property type="match status" value="1"/>
</dbReference>
<dbReference type="KEGG" id="sbk:SHEWBE_1318"/>
<gene>
    <name evidence="4" type="ORF">SHEWBE_1318</name>
</gene>
<comment type="subcellular location">
    <subcellularLocation>
        <location evidence="1">Cell outer membrane</location>
    </subcellularLocation>
</comment>
<keyword evidence="2" id="KW-0472">Membrane</keyword>
<dbReference type="EMBL" id="LS483452">
    <property type="protein sequence ID" value="SQH75284.1"/>
    <property type="molecule type" value="Genomic_DNA"/>
</dbReference>
<evidence type="ECO:0000256" key="2">
    <source>
        <dbReference type="ARBA" id="ARBA00023136"/>
    </source>
</evidence>
<evidence type="ECO:0000313" key="4">
    <source>
        <dbReference type="EMBL" id="SQH75284.1"/>
    </source>
</evidence>
<sequence length="184" mass="20318">MQIHIPEAFRQSLGHDFAAKLDPAINDQTMDNSGSERTSGLMKFGWEPSEGQRLQLSGCFSDTDELVPSNPTQNAHLDLNATLYWNGTDYDEDRVTRGQIDSTEYETIGFSVNNSSIFGATRLIYGIDGYLDTIKTVRDDSGQTGQRPNDIDGKTRVWGAFAKANIGLIDTLLGSCGALRYVRE</sequence>
<organism evidence="4 5">
    <name type="scientific">Shewanella benthica</name>
    <dbReference type="NCBI Taxonomy" id="43661"/>
    <lineage>
        <taxon>Bacteria</taxon>
        <taxon>Pseudomonadati</taxon>
        <taxon>Pseudomonadota</taxon>
        <taxon>Gammaproteobacteria</taxon>
        <taxon>Alteromonadales</taxon>
        <taxon>Shewanellaceae</taxon>
        <taxon>Shewanella</taxon>
    </lineage>
</organism>
<dbReference type="AlphaFoldDB" id="A0A330M120"/>
<keyword evidence="3" id="KW-0998">Cell outer membrane</keyword>
<dbReference type="GO" id="GO:0009279">
    <property type="term" value="C:cell outer membrane"/>
    <property type="evidence" value="ECO:0007669"/>
    <property type="project" value="UniProtKB-SubCell"/>
</dbReference>
<dbReference type="Gene3D" id="2.40.170.20">
    <property type="entry name" value="TonB-dependent receptor, beta-barrel domain"/>
    <property type="match status" value="1"/>
</dbReference>
<accession>A0A330M120</accession>
<dbReference type="InterPro" id="IPR036942">
    <property type="entry name" value="Beta-barrel_TonB_sf"/>
</dbReference>
<protein>
    <submittedName>
        <fullName evidence="4">Heme transport protein</fullName>
    </submittedName>
</protein>
<evidence type="ECO:0000313" key="5">
    <source>
        <dbReference type="Proteomes" id="UP000250123"/>
    </source>
</evidence>
<proteinExistence type="predicted"/>
<evidence type="ECO:0000256" key="1">
    <source>
        <dbReference type="ARBA" id="ARBA00004442"/>
    </source>
</evidence>
<reference evidence="5" key="1">
    <citation type="submission" date="2018-06" db="EMBL/GenBank/DDBJ databases">
        <authorList>
            <person name="Cea G.-C."/>
            <person name="William W."/>
        </authorList>
    </citation>
    <scope>NUCLEOTIDE SEQUENCE [LARGE SCALE GENOMIC DNA]</scope>
    <source>
        <strain evidence="5">DB21MT-2</strain>
    </source>
</reference>
<name>A0A330M120_9GAMM</name>
<evidence type="ECO:0000256" key="3">
    <source>
        <dbReference type="ARBA" id="ARBA00023237"/>
    </source>
</evidence>